<gene>
    <name evidence="2" type="ORF">BGZ95_005431</name>
</gene>
<dbReference type="AlphaFoldDB" id="A0AAD4H2J7"/>
<feature type="region of interest" description="Disordered" evidence="1">
    <location>
        <begin position="409"/>
        <end position="436"/>
    </location>
</feature>
<comment type="caution">
    <text evidence="2">The sequence shown here is derived from an EMBL/GenBank/DDBJ whole genome shotgun (WGS) entry which is preliminary data.</text>
</comment>
<protein>
    <submittedName>
        <fullName evidence="2">Uncharacterized protein</fullName>
    </submittedName>
</protein>
<keyword evidence="3" id="KW-1185">Reference proteome</keyword>
<feature type="compositionally biased region" description="Basic and acidic residues" evidence="1">
    <location>
        <begin position="317"/>
        <end position="334"/>
    </location>
</feature>
<reference evidence="2" key="1">
    <citation type="journal article" date="2020" name="Fungal Divers.">
        <title>Resolving the Mortierellaceae phylogeny through synthesis of multi-gene phylogenetics and phylogenomics.</title>
        <authorList>
            <person name="Vandepol N."/>
            <person name="Liber J."/>
            <person name="Desiro A."/>
            <person name="Na H."/>
            <person name="Kennedy M."/>
            <person name="Barry K."/>
            <person name="Grigoriev I.V."/>
            <person name="Miller A.N."/>
            <person name="O'Donnell K."/>
            <person name="Stajich J.E."/>
            <person name="Bonito G."/>
        </authorList>
    </citation>
    <scope>NUCLEOTIDE SEQUENCE</scope>
    <source>
        <strain evidence="2">NRRL 28262</strain>
    </source>
</reference>
<evidence type="ECO:0000313" key="2">
    <source>
        <dbReference type="EMBL" id="KAG0256709.1"/>
    </source>
</evidence>
<accession>A0AAD4H2J7</accession>
<sequence length="656" mass="73538">MSSSSRPSRSAKANASDKIKDQMDQLLQLTKSHRKGQFNLDLDFDLGLDQGSKSTAAAAAAAATATTVAVMSKRRKRRAADDLSDTEDATATVPPTPTPTPTQQSTTTDGITNADTPKKTRGSRTKKQKSGGDEINKSNNNTRTDKSGVVAEPSSLKTAEAKGKPGRLKKQKAGDNNLNRPDLADSSSLNPIEPNRKPGRPKKLRTDDETTDQARSLTTALKVPARRSSKPMESVYGNDGGKPLASSARDIKHRRQQRQQQEQTVDEVDLHGDSPGSDSKISSSTEKKDDEMSSDDGDDYKDTPKSAQKRASKKDKTKGEAEDGADESKVEKRQLGRISTELEQNREARKERAQHRAQQKQAQLDANAAKVKARDAKILRIARQSYRSIPVSVQLAQAALNIVFQEKQEKQEKQGKLRKHRHKERVEEATGVEWQEDESSFAPNNLIYQVLRPEKREFSYRWPIREELLHTVPVSAFADRAGEPDFFEKQGLGFVEELSGVPKREDDYSDTDMEDNGSGSDQDDRLPKVKEGMRQEDVKKDNKDDQGDESGEETAKERRLRRKRVQAALRSRRLEDIVERQESVPRERHQRHEDERFANARLEAVQNFFDGEMARFAQMQYQKGIPERIQDLDKFQKSTAFPDHGRLGGPSAVFIP</sequence>
<feature type="region of interest" description="Disordered" evidence="1">
    <location>
        <begin position="53"/>
        <end position="373"/>
    </location>
</feature>
<feature type="region of interest" description="Disordered" evidence="1">
    <location>
        <begin position="1"/>
        <end position="25"/>
    </location>
</feature>
<feature type="compositionally biased region" description="Basic residues" evidence="1">
    <location>
        <begin position="307"/>
        <end position="316"/>
    </location>
</feature>
<proteinExistence type="predicted"/>
<feature type="compositionally biased region" description="Low complexity" evidence="1">
    <location>
        <begin position="1"/>
        <end position="14"/>
    </location>
</feature>
<feature type="non-terminal residue" evidence="2">
    <location>
        <position position="1"/>
    </location>
</feature>
<evidence type="ECO:0000313" key="3">
    <source>
        <dbReference type="Proteomes" id="UP001194580"/>
    </source>
</evidence>
<feature type="compositionally biased region" description="Basic and acidic residues" evidence="1">
    <location>
        <begin position="522"/>
        <end position="545"/>
    </location>
</feature>
<feature type="compositionally biased region" description="Low complexity" evidence="1">
    <location>
        <begin position="273"/>
        <end position="284"/>
    </location>
</feature>
<organism evidence="2 3">
    <name type="scientific">Linnemannia exigua</name>
    <dbReference type="NCBI Taxonomy" id="604196"/>
    <lineage>
        <taxon>Eukaryota</taxon>
        <taxon>Fungi</taxon>
        <taxon>Fungi incertae sedis</taxon>
        <taxon>Mucoromycota</taxon>
        <taxon>Mortierellomycotina</taxon>
        <taxon>Mortierellomycetes</taxon>
        <taxon>Mortierellales</taxon>
        <taxon>Mortierellaceae</taxon>
        <taxon>Linnemannia</taxon>
    </lineage>
</organism>
<dbReference type="Proteomes" id="UP001194580">
    <property type="component" value="Unassembled WGS sequence"/>
</dbReference>
<dbReference type="EMBL" id="JAAAIL010002509">
    <property type="protein sequence ID" value="KAG0256709.1"/>
    <property type="molecule type" value="Genomic_DNA"/>
</dbReference>
<name>A0AAD4H2J7_9FUNG</name>
<feature type="compositionally biased region" description="Low complexity" evidence="1">
    <location>
        <begin position="53"/>
        <end position="70"/>
    </location>
</feature>
<feature type="compositionally biased region" description="Basic residues" evidence="1">
    <location>
        <begin position="119"/>
        <end position="129"/>
    </location>
</feature>
<evidence type="ECO:0000256" key="1">
    <source>
        <dbReference type="SAM" id="MobiDB-lite"/>
    </source>
</evidence>
<feature type="compositionally biased region" description="Polar residues" evidence="1">
    <location>
        <begin position="174"/>
        <end position="190"/>
    </location>
</feature>
<feature type="region of interest" description="Disordered" evidence="1">
    <location>
        <begin position="498"/>
        <end position="565"/>
    </location>
</feature>